<keyword evidence="2" id="KW-0472">Membrane</keyword>
<reference evidence="3 4" key="1">
    <citation type="submission" date="2018-03" db="EMBL/GenBank/DDBJ databases">
        <title>The ancient ancestry and fast evolution of plastids.</title>
        <authorList>
            <person name="Moore K.R."/>
            <person name="Magnabosco C."/>
            <person name="Momper L."/>
            <person name="Gold D.A."/>
            <person name="Bosak T."/>
            <person name="Fournier G.P."/>
        </authorList>
    </citation>
    <scope>NUCLEOTIDE SEQUENCE [LARGE SCALE GENOMIC DNA]</scope>
    <source>
        <strain evidence="3 4">CCALA 015</strain>
    </source>
</reference>
<comment type="caution">
    <text evidence="3">The sequence shown here is derived from an EMBL/GenBank/DDBJ whole genome shotgun (WGS) entry which is preliminary data.</text>
</comment>
<keyword evidence="4" id="KW-1185">Reference proteome</keyword>
<organism evidence="3 4">
    <name type="scientific">Aphanothece cf. minutissima CCALA 015</name>
    <dbReference type="NCBI Taxonomy" id="2107695"/>
    <lineage>
        <taxon>Bacteria</taxon>
        <taxon>Bacillati</taxon>
        <taxon>Cyanobacteriota</taxon>
        <taxon>Cyanophyceae</taxon>
        <taxon>Oscillatoriophycideae</taxon>
        <taxon>Chroococcales</taxon>
        <taxon>Aphanothecaceae</taxon>
        <taxon>Aphanothece</taxon>
    </lineage>
</organism>
<feature type="coiled-coil region" evidence="1">
    <location>
        <begin position="126"/>
        <end position="202"/>
    </location>
</feature>
<evidence type="ECO:0000313" key="3">
    <source>
        <dbReference type="EMBL" id="PSB37615.1"/>
    </source>
</evidence>
<evidence type="ECO:0000256" key="1">
    <source>
        <dbReference type="SAM" id="Coils"/>
    </source>
</evidence>
<dbReference type="Proteomes" id="UP000238218">
    <property type="component" value="Unassembled WGS sequence"/>
</dbReference>
<keyword evidence="1" id="KW-0175">Coiled coil</keyword>
<accession>A0ABX5F7N2</accession>
<dbReference type="Pfam" id="PF11283">
    <property type="entry name" value="DUF3084"/>
    <property type="match status" value="1"/>
</dbReference>
<dbReference type="Gene3D" id="1.10.287.1490">
    <property type="match status" value="1"/>
</dbReference>
<evidence type="ECO:0000313" key="4">
    <source>
        <dbReference type="Proteomes" id="UP000238218"/>
    </source>
</evidence>
<protein>
    <submittedName>
        <fullName evidence="3">DUF3084 domain-containing protein</fullName>
    </submittedName>
</protein>
<dbReference type="EMBL" id="PVWP01000005">
    <property type="protein sequence ID" value="PSB37615.1"/>
    <property type="molecule type" value="Genomic_DNA"/>
</dbReference>
<feature type="transmembrane region" description="Helical" evidence="2">
    <location>
        <begin position="45"/>
        <end position="66"/>
    </location>
</feature>
<dbReference type="RefSeq" id="WP_106220937.1">
    <property type="nucleotide sequence ID" value="NZ_PVWP01000005.1"/>
</dbReference>
<keyword evidence="2" id="KW-1133">Transmembrane helix</keyword>
<dbReference type="InterPro" id="IPR021435">
    <property type="entry name" value="DUF3084"/>
</dbReference>
<name>A0ABX5F7N2_9CHRO</name>
<keyword evidence="2" id="KW-0812">Transmembrane</keyword>
<gene>
    <name evidence="3" type="ORF">C7B81_08895</name>
</gene>
<evidence type="ECO:0000256" key="2">
    <source>
        <dbReference type="SAM" id="Phobius"/>
    </source>
</evidence>
<proteinExistence type="predicted"/>
<sequence length="417" mass="45885">MSGWLLILALLVLGGVLSTLGDRLGSRVGKARLSLFNLRPRKTAVVITVLTGSLISAVSLGLMLLVSERLRVGLFELDQIQDRLRDSRAALKRNEGELTRTRGELERSRLDLITAERRRDQALASQRRARDQLLAAERRVDTLRRELQPLQAERARLEAERARLSREVQGRDAEIRRTEAELASVRRRIAAGAKELKDLETNVIALRRGDVVIASGQPLATAKVQLQRPDQAKQVIDALLQESNRAAFQLLLPGQPPNRQILLVPRSDITRLESLLATPGTWVVSIRSAANVLRGEAQVLAFPDLRPNRQVVEQGEVLSRTSLEPDVRDPEAVRSRLNLLLAAAFAKVQRQGTLANGLQFDAASINALARELSERPAGVTANLEAVALQNADTPDPISVELRWLRPGGAGATRPGRP</sequence>